<keyword evidence="9" id="KW-1185">Reference proteome</keyword>
<dbReference type="Proteomes" id="UP000198838">
    <property type="component" value="Unassembled WGS sequence"/>
</dbReference>
<dbReference type="Pfam" id="PF00483">
    <property type="entry name" value="NTP_transferase"/>
    <property type="match status" value="1"/>
</dbReference>
<dbReference type="STRING" id="1120918.SAMN05216249_10587"/>
<comment type="function">
    <text evidence="6">Catalyzes the last two sequential reactions in the de novo biosynthetic pathway for UDP-N-acetylglucosamine (UDP-GlcNAc). The C-terminal domain catalyzes the transfer of acetyl group from acetyl coenzyme A to glucosamine-1-phosphate (GlcN-1-P) to produce N-acetylglucosamine-1-phosphate (GlcNAc-1-P), which is converted into UDP-GlcNAc by the transfer of uridine 5-monophosphate (from uridine 5-triphosphate), a reaction catalyzed by the N-terminal domain.</text>
</comment>
<evidence type="ECO:0000256" key="3">
    <source>
        <dbReference type="ARBA" id="ARBA00023315"/>
    </source>
</evidence>
<comment type="catalytic activity">
    <reaction evidence="4">
        <text>alpha-D-glucosamine 1-phosphate + acetyl-CoA = N-acetyl-alpha-D-glucosamine 1-phosphate + CoA + H(+)</text>
        <dbReference type="Rhea" id="RHEA:13725"/>
        <dbReference type="ChEBI" id="CHEBI:15378"/>
        <dbReference type="ChEBI" id="CHEBI:57287"/>
        <dbReference type="ChEBI" id="CHEBI:57288"/>
        <dbReference type="ChEBI" id="CHEBI:57776"/>
        <dbReference type="ChEBI" id="CHEBI:58516"/>
        <dbReference type="EC" id="2.3.1.157"/>
    </reaction>
</comment>
<evidence type="ECO:0000256" key="1">
    <source>
        <dbReference type="ARBA" id="ARBA00022679"/>
    </source>
</evidence>
<dbReference type="EMBL" id="FOJY01000005">
    <property type="protein sequence ID" value="SFA93866.1"/>
    <property type="molecule type" value="Genomic_DNA"/>
</dbReference>
<sequence length="242" mass="26868">MATMKALILAAGKGSRMKSDLPKVVHKINDKCLAEYVIDEVKKAGVDDICLVTGYKEDIVKANINREVSYVNQPEQLGTGHAVMCAKDFLGNEGSVLILCGDTPLIRAESLKNLMDFHIKNNNMATVLSAKADDPTGYGRIVRNEKGEFLKNVEHKDASIEERKICEINSGMYVFDCQALSNALSHLKNDNAQNEYYLPDAVYIIKNMGQKVDAMMIEDMTEIAGVNTKEQLEYAKSVIDNR</sequence>
<dbReference type="InterPro" id="IPR005835">
    <property type="entry name" value="NTP_transferase_dom"/>
</dbReference>
<keyword evidence="1 8" id="KW-0808">Transferase</keyword>
<accession>A0A1I0X0I8</accession>
<protein>
    <submittedName>
        <fullName evidence="8">Bifunctional UDP-N-acetylglucosamine pyrophosphorylase / Glucosamine-1-phosphate N-acetyltransferase</fullName>
    </submittedName>
</protein>
<feature type="domain" description="Nucleotidyl transferase" evidence="7">
    <location>
        <begin position="5"/>
        <end position="194"/>
    </location>
</feature>
<comment type="catalytic activity">
    <reaction evidence="5">
        <text>N-acetyl-alpha-D-glucosamine 1-phosphate + UTP + H(+) = UDP-N-acetyl-alpha-D-glucosamine + diphosphate</text>
        <dbReference type="Rhea" id="RHEA:13509"/>
        <dbReference type="ChEBI" id="CHEBI:15378"/>
        <dbReference type="ChEBI" id="CHEBI:33019"/>
        <dbReference type="ChEBI" id="CHEBI:46398"/>
        <dbReference type="ChEBI" id="CHEBI:57705"/>
        <dbReference type="ChEBI" id="CHEBI:57776"/>
        <dbReference type="EC" id="2.7.7.23"/>
    </reaction>
</comment>
<dbReference type="PANTHER" id="PTHR43584:SF3">
    <property type="entry name" value="BIFUNCTIONAL PROTEIN GLMU"/>
    <property type="match status" value="1"/>
</dbReference>
<dbReference type="OrthoDB" id="9775031at2"/>
<keyword evidence="3" id="KW-0012">Acyltransferase</keyword>
<evidence type="ECO:0000313" key="9">
    <source>
        <dbReference type="Proteomes" id="UP000198838"/>
    </source>
</evidence>
<evidence type="ECO:0000256" key="6">
    <source>
        <dbReference type="ARBA" id="ARBA00049628"/>
    </source>
</evidence>
<evidence type="ECO:0000313" key="8">
    <source>
        <dbReference type="EMBL" id="SFA93866.1"/>
    </source>
</evidence>
<evidence type="ECO:0000256" key="2">
    <source>
        <dbReference type="ARBA" id="ARBA00022695"/>
    </source>
</evidence>
<evidence type="ECO:0000256" key="4">
    <source>
        <dbReference type="ARBA" id="ARBA00048247"/>
    </source>
</evidence>
<dbReference type="GO" id="GO:0003977">
    <property type="term" value="F:UDP-N-acetylglucosamine diphosphorylase activity"/>
    <property type="evidence" value="ECO:0007669"/>
    <property type="project" value="UniProtKB-EC"/>
</dbReference>
<name>A0A1I0X0I8_9FIRM</name>
<gene>
    <name evidence="8" type="ORF">SAMN05216249_10587</name>
</gene>
<organism evidence="8 9">
    <name type="scientific">Acetitomaculum ruminis DSM 5522</name>
    <dbReference type="NCBI Taxonomy" id="1120918"/>
    <lineage>
        <taxon>Bacteria</taxon>
        <taxon>Bacillati</taxon>
        <taxon>Bacillota</taxon>
        <taxon>Clostridia</taxon>
        <taxon>Lachnospirales</taxon>
        <taxon>Lachnospiraceae</taxon>
        <taxon>Acetitomaculum</taxon>
    </lineage>
</organism>
<dbReference type="GO" id="GO:0019134">
    <property type="term" value="F:glucosamine-1-phosphate N-acetyltransferase activity"/>
    <property type="evidence" value="ECO:0007669"/>
    <property type="project" value="UniProtKB-EC"/>
</dbReference>
<keyword evidence="2" id="KW-0548">Nucleotidyltransferase</keyword>
<dbReference type="CDD" id="cd02540">
    <property type="entry name" value="GT2_GlmU_N_bac"/>
    <property type="match status" value="1"/>
</dbReference>
<dbReference type="InterPro" id="IPR029044">
    <property type="entry name" value="Nucleotide-diphossugar_trans"/>
</dbReference>
<evidence type="ECO:0000259" key="7">
    <source>
        <dbReference type="Pfam" id="PF00483"/>
    </source>
</evidence>
<dbReference type="InterPro" id="IPR050065">
    <property type="entry name" value="GlmU-like"/>
</dbReference>
<dbReference type="PANTHER" id="PTHR43584">
    <property type="entry name" value="NUCLEOTIDYL TRANSFERASE"/>
    <property type="match status" value="1"/>
</dbReference>
<evidence type="ECO:0000256" key="5">
    <source>
        <dbReference type="ARBA" id="ARBA00048493"/>
    </source>
</evidence>
<proteinExistence type="predicted"/>
<reference evidence="8 9" key="1">
    <citation type="submission" date="2016-10" db="EMBL/GenBank/DDBJ databases">
        <authorList>
            <person name="de Groot N.N."/>
        </authorList>
    </citation>
    <scope>NUCLEOTIDE SEQUENCE [LARGE SCALE GENOMIC DNA]</scope>
    <source>
        <strain evidence="8 9">DSM 5522</strain>
    </source>
</reference>
<dbReference type="AlphaFoldDB" id="A0A1I0X0I8"/>
<dbReference type="RefSeq" id="WP_092871317.1">
    <property type="nucleotide sequence ID" value="NZ_FOJY01000005.1"/>
</dbReference>
<dbReference type="Gene3D" id="3.90.550.10">
    <property type="entry name" value="Spore Coat Polysaccharide Biosynthesis Protein SpsA, Chain A"/>
    <property type="match status" value="1"/>
</dbReference>
<dbReference type="SUPFAM" id="SSF53448">
    <property type="entry name" value="Nucleotide-diphospho-sugar transferases"/>
    <property type="match status" value="1"/>
</dbReference>